<sequence>MSIRIEEAYQHCPRCAAEAPEPGKVPFRCQHCGFTHFFGPVAAVGALIIDGQDRLLLVRRARDPGKGMWGLPGGFVDQDETVEQALNREIYEETRLELDSLSLLVTYPNEYNYRGVVSPVIDLFYCCRASEPGRVELEPAELDDYVWVRPTDQYLDNMAFPSNRRAIEFWMDSGAG</sequence>
<dbReference type="Proteomes" id="UP000324479">
    <property type="component" value="Unassembled WGS sequence"/>
</dbReference>
<dbReference type="PROSITE" id="PS00893">
    <property type="entry name" value="NUDIX_BOX"/>
    <property type="match status" value="1"/>
</dbReference>
<evidence type="ECO:0000259" key="6">
    <source>
        <dbReference type="PROSITE" id="PS51462"/>
    </source>
</evidence>
<dbReference type="InterPro" id="IPR020476">
    <property type="entry name" value="Nudix_hydrolase"/>
</dbReference>
<name>A0A5M6DFQ9_9BACT</name>
<evidence type="ECO:0000256" key="3">
    <source>
        <dbReference type="ARBA" id="ARBA00022801"/>
    </source>
</evidence>
<dbReference type="PRINTS" id="PR00502">
    <property type="entry name" value="NUDIXFAMILY"/>
</dbReference>
<gene>
    <name evidence="7" type="ORF">FYK55_05760</name>
</gene>
<comment type="similarity">
    <text evidence="5">Belongs to the Nudix hydrolase family.</text>
</comment>
<dbReference type="InterPro" id="IPR020084">
    <property type="entry name" value="NUDIX_hydrolase_CS"/>
</dbReference>
<dbReference type="Gene3D" id="3.90.79.10">
    <property type="entry name" value="Nucleoside Triphosphate Pyrophosphohydrolase"/>
    <property type="match status" value="1"/>
</dbReference>
<dbReference type="GO" id="GO:0006742">
    <property type="term" value="P:NADP+ catabolic process"/>
    <property type="evidence" value="ECO:0007669"/>
    <property type="project" value="TreeGrafter"/>
</dbReference>
<dbReference type="PROSITE" id="PS51462">
    <property type="entry name" value="NUDIX"/>
    <property type="match status" value="1"/>
</dbReference>
<reference evidence="7 8" key="1">
    <citation type="submission" date="2019-08" db="EMBL/GenBank/DDBJ databases">
        <authorList>
            <person name="Dhanesh K."/>
            <person name="Kumar G."/>
            <person name="Sasikala C."/>
            <person name="Venkata Ramana C."/>
        </authorList>
    </citation>
    <scope>NUCLEOTIDE SEQUENCE [LARGE SCALE GENOMIC DNA]</scope>
    <source>
        <strain evidence="7 8">JC645</strain>
    </source>
</reference>
<dbReference type="AlphaFoldDB" id="A0A5M6DFQ9"/>
<dbReference type="GO" id="GO:0035529">
    <property type="term" value="F:NADH pyrophosphatase activity"/>
    <property type="evidence" value="ECO:0007669"/>
    <property type="project" value="TreeGrafter"/>
</dbReference>
<dbReference type="RefSeq" id="WP_150075448.1">
    <property type="nucleotide sequence ID" value="NZ_VWOX01000003.1"/>
</dbReference>
<keyword evidence="3 5" id="KW-0378">Hydrolase</keyword>
<keyword evidence="2" id="KW-0479">Metal-binding</keyword>
<evidence type="ECO:0000256" key="5">
    <source>
        <dbReference type="RuleBase" id="RU003476"/>
    </source>
</evidence>
<evidence type="ECO:0000256" key="1">
    <source>
        <dbReference type="ARBA" id="ARBA00001946"/>
    </source>
</evidence>
<dbReference type="PANTHER" id="PTHR42904:SF12">
    <property type="entry name" value="ADP-RIBOSE PYROPHOSPHATASE-RELATED"/>
    <property type="match status" value="1"/>
</dbReference>
<keyword evidence="8" id="KW-1185">Reference proteome</keyword>
<dbReference type="CDD" id="cd04681">
    <property type="entry name" value="NUDIX_Hydrolase"/>
    <property type="match status" value="1"/>
</dbReference>
<accession>A0A5M6DFQ9</accession>
<evidence type="ECO:0000256" key="4">
    <source>
        <dbReference type="ARBA" id="ARBA00022842"/>
    </source>
</evidence>
<dbReference type="InterPro" id="IPR000086">
    <property type="entry name" value="NUDIX_hydrolase_dom"/>
</dbReference>
<dbReference type="SUPFAM" id="SSF55811">
    <property type="entry name" value="Nudix"/>
    <property type="match status" value="1"/>
</dbReference>
<dbReference type="InterPro" id="IPR050241">
    <property type="entry name" value="NAD-cap_RNA_hydrolase_NudC"/>
</dbReference>
<dbReference type="GO" id="GO:0005829">
    <property type="term" value="C:cytosol"/>
    <property type="evidence" value="ECO:0007669"/>
    <property type="project" value="TreeGrafter"/>
</dbReference>
<feature type="domain" description="Nudix hydrolase" evidence="6">
    <location>
        <begin position="39"/>
        <end position="173"/>
    </location>
</feature>
<protein>
    <submittedName>
        <fullName evidence="7">NUDIX domain-containing protein</fullName>
    </submittedName>
</protein>
<keyword evidence="4" id="KW-0460">Magnesium</keyword>
<comment type="cofactor">
    <cofactor evidence="1">
        <name>Mg(2+)</name>
        <dbReference type="ChEBI" id="CHEBI:18420"/>
    </cofactor>
</comment>
<proteinExistence type="inferred from homology"/>
<evidence type="ECO:0000256" key="2">
    <source>
        <dbReference type="ARBA" id="ARBA00022723"/>
    </source>
</evidence>
<comment type="caution">
    <text evidence="7">The sequence shown here is derived from an EMBL/GenBank/DDBJ whole genome shotgun (WGS) entry which is preliminary data.</text>
</comment>
<dbReference type="Pfam" id="PF00293">
    <property type="entry name" value="NUDIX"/>
    <property type="match status" value="1"/>
</dbReference>
<dbReference type="GO" id="GO:0019677">
    <property type="term" value="P:NAD+ catabolic process"/>
    <property type="evidence" value="ECO:0007669"/>
    <property type="project" value="TreeGrafter"/>
</dbReference>
<dbReference type="GO" id="GO:0046872">
    <property type="term" value="F:metal ion binding"/>
    <property type="evidence" value="ECO:0007669"/>
    <property type="project" value="UniProtKB-KW"/>
</dbReference>
<dbReference type="EMBL" id="VWOX01000003">
    <property type="protein sequence ID" value="KAA5545180.1"/>
    <property type="molecule type" value="Genomic_DNA"/>
</dbReference>
<organism evidence="7 8">
    <name type="scientific">Roseiconus nitratireducens</name>
    <dbReference type="NCBI Taxonomy" id="2605748"/>
    <lineage>
        <taxon>Bacteria</taxon>
        <taxon>Pseudomonadati</taxon>
        <taxon>Planctomycetota</taxon>
        <taxon>Planctomycetia</taxon>
        <taxon>Pirellulales</taxon>
        <taxon>Pirellulaceae</taxon>
        <taxon>Roseiconus</taxon>
    </lineage>
</organism>
<dbReference type="InterPro" id="IPR015797">
    <property type="entry name" value="NUDIX_hydrolase-like_dom_sf"/>
</dbReference>
<dbReference type="PANTHER" id="PTHR42904">
    <property type="entry name" value="NUDIX HYDROLASE, NUDC SUBFAMILY"/>
    <property type="match status" value="1"/>
</dbReference>
<evidence type="ECO:0000313" key="7">
    <source>
        <dbReference type="EMBL" id="KAA5545180.1"/>
    </source>
</evidence>
<evidence type="ECO:0000313" key="8">
    <source>
        <dbReference type="Proteomes" id="UP000324479"/>
    </source>
</evidence>